<organism evidence="1">
    <name type="scientific">bioreactor metagenome</name>
    <dbReference type="NCBI Taxonomy" id="1076179"/>
    <lineage>
        <taxon>unclassified sequences</taxon>
        <taxon>metagenomes</taxon>
        <taxon>ecological metagenomes</taxon>
    </lineage>
</organism>
<reference evidence="1" key="1">
    <citation type="submission" date="2019-08" db="EMBL/GenBank/DDBJ databases">
        <authorList>
            <person name="Kucharzyk K."/>
            <person name="Murdoch R.W."/>
            <person name="Higgins S."/>
            <person name="Loffler F."/>
        </authorList>
    </citation>
    <scope>NUCLEOTIDE SEQUENCE</scope>
</reference>
<evidence type="ECO:0008006" key="2">
    <source>
        <dbReference type="Google" id="ProtNLM"/>
    </source>
</evidence>
<name>A0A645AG51_9ZZZZ</name>
<protein>
    <recommendedName>
        <fullName evidence="2">ASCH domain-containing protein</fullName>
    </recommendedName>
</protein>
<dbReference type="EMBL" id="VSSQ01013749">
    <property type="protein sequence ID" value="MPM52192.1"/>
    <property type="molecule type" value="Genomic_DNA"/>
</dbReference>
<proteinExistence type="predicted"/>
<comment type="caution">
    <text evidence="1">The sequence shown here is derived from an EMBL/GenBank/DDBJ whole genome shotgun (WGS) entry which is preliminary data.</text>
</comment>
<accession>A0A645AG51</accession>
<sequence>MKPILFSTPMVEAILGDRKSMTRRVITELPKPYGLADSMEDLIALAKPRYLPGDVLWVRETFCLGKVECGENPDGSDAWYIEPDDDGGIIPKQWAISHDIGMDDVKWRPSIFMPKEFARIFLRVIGVRAEQVCDITEDDARAEGIGFPLFSKYDLEDYGYAGCFEMLWDHLNEKRGYGWDKNPWVWVYKFERIERPEEQNA</sequence>
<dbReference type="AlphaFoldDB" id="A0A645AG51"/>
<evidence type="ECO:0000313" key="1">
    <source>
        <dbReference type="EMBL" id="MPM52192.1"/>
    </source>
</evidence>
<gene>
    <name evidence="1" type="ORF">SDC9_98948</name>
</gene>